<dbReference type="InterPro" id="IPR050297">
    <property type="entry name" value="LipidA_mod_glycosyltrf_83"/>
</dbReference>
<feature type="domain" description="Glycosyltransferase RgtA/B/C/D-like" evidence="9">
    <location>
        <begin position="69"/>
        <end position="229"/>
    </location>
</feature>
<sequence>MSAAAAGQPKPTVSGAVLRRFLASSAGIITGFALLKFALQLAAIANYGYHRDELYYLDCADHLAAGYPDHAPLIAFITYAFRAVLGDSLPAIRIFPALAGVAKVVLTGMLAVRLGAKRFGVALACLCVVIAPIYLGIDNFLSMNALEPVLWMTCVYLLLRMIQGGSVKLWLWFGLVGGIGIENKHSTLLFGLVLVLGLLATPQRALMKTKWFWLGGMLAFLLFLPNLLWQIKNHWATLELLHNVATSGRTAVSDLDFLIQQIVLLNPLTVIVWMGGLAWLLVRPAGRPYRALGIAYILLLFTMMLLHGKNYYVVPVYPVLFAAGAVAREEYIAEAPERRRWMRPGALIAISLGGLLSLPVALPVLPPEAVIRYSEVMHISPPNLNTSRVGRLQQQYADMFGWPEMTAAVAGVYDSLTPAERARAAVYASDYGEAGAIDFFGPRHGLPKAISGNQSYWMWGPRDYTGDVLIIVGEAREQLAPLCTSLEVAADFHHPYARPYENGPILVCRGLKRPLSEIWPQLRRWD</sequence>
<keyword evidence="2" id="KW-1003">Cell membrane</keyword>
<keyword evidence="4" id="KW-0808">Transferase</keyword>
<evidence type="ECO:0000313" key="10">
    <source>
        <dbReference type="EMBL" id="MBI2677281.1"/>
    </source>
</evidence>
<evidence type="ECO:0000256" key="7">
    <source>
        <dbReference type="ARBA" id="ARBA00023136"/>
    </source>
</evidence>
<feature type="transmembrane region" description="Helical" evidence="8">
    <location>
        <begin position="263"/>
        <end position="282"/>
    </location>
</feature>
<feature type="transmembrane region" description="Helical" evidence="8">
    <location>
        <begin position="91"/>
        <end position="112"/>
    </location>
</feature>
<dbReference type="PANTHER" id="PTHR33908:SF11">
    <property type="entry name" value="MEMBRANE PROTEIN"/>
    <property type="match status" value="1"/>
</dbReference>
<evidence type="ECO:0000256" key="5">
    <source>
        <dbReference type="ARBA" id="ARBA00022692"/>
    </source>
</evidence>
<evidence type="ECO:0000256" key="4">
    <source>
        <dbReference type="ARBA" id="ARBA00022679"/>
    </source>
</evidence>
<organism evidence="10 11">
    <name type="scientific">Candidatus Korobacter versatilis</name>
    <dbReference type="NCBI Taxonomy" id="658062"/>
    <lineage>
        <taxon>Bacteria</taxon>
        <taxon>Pseudomonadati</taxon>
        <taxon>Acidobacteriota</taxon>
        <taxon>Terriglobia</taxon>
        <taxon>Terriglobales</taxon>
        <taxon>Candidatus Korobacteraceae</taxon>
        <taxon>Candidatus Korobacter</taxon>
    </lineage>
</organism>
<feature type="transmembrane region" description="Helical" evidence="8">
    <location>
        <begin position="187"/>
        <end position="205"/>
    </location>
</feature>
<feature type="transmembrane region" description="Helical" evidence="8">
    <location>
        <begin position="119"/>
        <end position="137"/>
    </location>
</feature>
<evidence type="ECO:0000259" key="9">
    <source>
        <dbReference type="Pfam" id="PF13231"/>
    </source>
</evidence>
<gene>
    <name evidence="10" type="ORF">HYX28_00710</name>
</gene>
<evidence type="ECO:0000256" key="6">
    <source>
        <dbReference type="ARBA" id="ARBA00022989"/>
    </source>
</evidence>
<dbReference type="GO" id="GO:0016763">
    <property type="term" value="F:pentosyltransferase activity"/>
    <property type="evidence" value="ECO:0007669"/>
    <property type="project" value="TreeGrafter"/>
</dbReference>
<keyword evidence="5 8" id="KW-0812">Transmembrane</keyword>
<dbReference type="InterPro" id="IPR038731">
    <property type="entry name" value="RgtA/B/C-like"/>
</dbReference>
<dbReference type="GO" id="GO:0005886">
    <property type="term" value="C:plasma membrane"/>
    <property type="evidence" value="ECO:0007669"/>
    <property type="project" value="UniProtKB-SubCell"/>
</dbReference>
<dbReference type="GO" id="GO:0009103">
    <property type="term" value="P:lipopolysaccharide biosynthetic process"/>
    <property type="evidence" value="ECO:0007669"/>
    <property type="project" value="UniProtKB-ARBA"/>
</dbReference>
<dbReference type="Proteomes" id="UP000779809">
    <property type="component" value="Unassembled WGS sequence"/>
</dbReference>
<feature type="transmembrane region" description="Helical" evidence="8">
    <location>
        <begin position="211"/>
        <end position="229"/>
    </location>
</feature>
<evidence type="ECO:0000313" key="11">
    <source>
        <dbReference type="Proteomes" id="UP000779809"/>
    </source>
</evidence>
<keyword evidence="6 8" id="KW-1133">Transmembrane helix</keyword>
<accession>A0A932A6X6</accession>
<comment type="subcellular location">
    <subcellularLocation>
        <location evidence="1">Cell membrane</location>
        <topology evidence="1">Multi-pass membrane protein</topology>
    </subcellularLocation>
</comment>
<feature type="transmembrane region" description="Helical" evidence="8">
    <location>
        <begin position="288"/>
        <end position="306"/>
    </location>
</feature>
<comment type="caution">
    <text evidence="10">The sequence shown here is derived from an EMBL/GenBank/DDBJ whole genome shotgun (WGS) entry which is preliminary data.</text>
</comment>
<protein>
    <submittedName>
        <fullName evidence="10">Glycosyltransferase family 39 protein</fullName>
    </submittedName>
</protein>
<dbReference type="EMBL" id="JACPNR010000002">
    <property type="protein sequence ID" value="MBI2677281.1"/>
    <property type="molecule type" value="Genomic_DNA"/>
</dbReference>
<evidence type="ECO:0000256" key="2">
    <source>
        <dbReference type="ARBA" id="ARBA00022475"/>
    </source>
</evidence>
<evidence type="ECO:0000256" key="8">
    <source>
        <dbReference type="SAM" id="Phobius"/>
    </source>
</evidence>
<feature type="transmembrane region" description="Helical" evidence="8">
    <location>
        <begin position="346"/>
        <end position="365"/>
    </location>
</feature>
<evidence type="ECO:0000256" key="1">
    <source>
        <dbReference type="ARBA" id="ARBA00004651"/>
    </source>
</evidence>
<dbReference type="PANTHER" id="PTHR33908">
    <property type="entry name" value="MANNOSYLTRANSFERASE YKCB-RELATED"/>
    <property type="match status" value="1"/>
</dbReference>
<keyword evidence="7 8" id="KW-0472">Membrane</keyword>
<name>A0A932A6X6_9BACT</name>
<keyword evidence="3" id="KW-0328">Glycosyltransferase</keyword>
<reference evidence="10" key="1">
    <citation type="submission" date="2020-07" db="EMBL/GenBank/DDBJ databases">
        <title>Huge and variable diversity of episymbiotic CPR bacteria and DPANN archaea in groundwater ecosystems.</title>
        <authorList>
            <person name="He C.Y."/>
            <person name="Keren R."/>
            <person name="Whittaker M."/>
            <person name="Farag I.F."/>
            <person name="Doudna J."/>
            <person name="Cate J.H.D."/>
            <person name="Banfield J.F."/>
        </authorList>
    </citation>
    <scope>NUCLEOTIDE SEQUENCE</scope>
    <source>
        <strain evidence="10">NC_groundwater_580_Pr5_B-0.1um_64_19</strain>
    </source>
</reference>
<dbReference type="AlphaFoldDB" id="A0A932A6X6"/>
<proteinExistence type="predicted"/>
<dbReference type="Pfam" id="PF13231">
    <property type="entry name" value="PMT_2"/>
    <property type="match status" value="1"/>
</dbReference>
<feature type="transmembrane region" description="Helical" evidence="8">
    <location>
        <begin position="149"/>
        <end position="175"/>
    </location>
</feature>
<evidence type="ECO:0000256" key="3">
    <source>
        <dbReference type="ARBA" id="ARBA00022676"/>
    </source>
</evidence>
<feature type="transmembrane region" description="Helical" evidence="8">
    <location>
        <begin position="21"/>
        <end position="45"/>
    </location>
</feature>